<dbReference type="Proteomes" id="UP001148629">
    <property type="component" value="Unassembled WGS sequence"/>
</dbReference>
<dbReference type="EMBL" id="JANRMS010003669">
    <property type="protein sequence ID" value="KAJ3516475.1"/>
    <property type="molecule type" value="Genomic_DNA"/>
</dbReference>
<gene>
    <name evidence="1" type="ORF">NM208_g14838</name>
</gene>
<name>A0ACC1REV3_9HYPO</name>
<evidence type="ECO:0000313" key="1">
    <source>
        <dbReference type="EMBL" id="KAJ3516475.1"/>
    </source>
</evidence>
<evidence type="ECO:0000313" key="2">
    <source>
        <dbReference type="Proteomes" id="UP001148629"/>
    </source>
</evidence>
<reference evidence="1" key="1">
    <citation type="submission" date="2022-08" db="EMBL/GenBank/DDBJ databases">
        <title>Genome Sequence of Fusarium decemcellulare.</title>
        <authorList>
            <person name="Buettner E."/>
        </authorList>
    </citation>
    <scope>NUCLEOTIDE SEQUENCE</scope>
    <source>
        <strain evidence="1">Babe19</strain>
    </source>
</reference>
<proteinExistence type="predicted"/>
<organism evidence="1 2">
    <name type="scientific">Fusarium decemcellulare</name>
    <dbReference type="NCBI Taxonomy" id="57161"/>
    <lineage>
        <taxon>Eukaryota</taxon>
        <taxon>Fungi</taxon>
        <taxon>Dikarya</taxon>
        <taxon>Ascomycota</taxon>
        <taxon>Pezizomycotina</taxon>
        <taxon>Sordariomycetes</taxon>
        <taxon>Hypocreomycetidae</taxon>
        <taxon>Hypocreales</taxon>
        <taxon>Nectriaceae</taxon>
        <taxon>Fusarium</taxon>
        <taxon>Fusarium decemcellulare species complex</taxon>
    </lineage>
</organism>
<comment type="caution">
    <text evidence="1">The sequence shown here is derived from an EMBL/GenBank/DDBJ whole genome shotgun (WGS) entry which is preliminary data.</text>
</comment>
<sequence>MEKQPTSLWVAVATGRLEETRGGREPGRYPALAGWCKYVPLLGAVLRFQCCCVDVVFINIDQQALPTHHCMKVRGWPQGLPAFWPASCLPYLTLVVASRLFWGPSCHPFPSPSLQLCPASREFGRCCFPSSTPHAQALCGLAYPSAPKTQEDVVPLLQMPCTPELPDRRVVYTPSGLLIAAIKQDCLSASNQPGCIHRSSTSSRGAHAKHSSAAACCVLGTALTAALTPTPVDAWRRAWLARMGGIMVIDPLAKGQPLTVLFMHVVVLLHRPFPWALGSGK</sequence>
<protein>
    <submittedName>
        <fullName evidence="1">Uncharacterized protein</fullName>
    </submittedName>
</protein>
<accession>A0ACC1REV3</accession>
<keyword evidence="2" id="KW-1185">Reference proteome</keyword>